<reference evidence="1 2" key="1">
    <citation type="journal article" date="2012" name="J. Bacteriol.">
        <title>Complete Genome Sequence of the Naphthalene-Degrading Pseudomonas putida Strain ND6.</title>
        <authorList>
            <person name="Li S."/>
            <person name="Zhao H."/>
            <person name="Li Y."/>
            <person name="Niu S."/>
            <person name="Cai B."/>
        </authorList>
    </citation>
    <scope>NUCLEOTIDE SEQUENCE [LARGE SCALE GENOMIC DNA]</scope>
    <source>
        <strain evidence="1 2">ND6</strain>
    </source>
</reference>
<dbReference type="HOGENOM" id="CLU_172545_1_0_6"/>
<dbReference type="AlphaFoldDB" id="I3V3Q1"/>
<gene>
    <name evidence="1" type="ORF">YSA_10343</name>
</gene>
<dbReference type="Proteomes" id="UP000005268">
    <property type="component" value="Chromosome"/>
</dbReference>
<evidence type="ECO:0000313" key="2">
    <source>
        <dbReference type="Proteomes" id="UP000005268"/>
    </source>
</evidence>
<proteinExistence type="predicted"/>
<dbReference type="KEGG" id="ppi:YSA_10343"/>
<accession>I3V3Q1</accession>
<organism evidence="1 2">
    <name type="scientific">Pseudomonas putida ND6</name>
    <dbReference type="NCBI Taxonomy" id="231023"/>
    <lineage>
        <taxon>Bacteria</taxon>
        <taxon>Pseudomonadati</taxon>
        <taxon>Pseudomonadota</taxon>
        <taxon>Gammaproteobacteria</taxon>
        <taxon>Pseudomonadales</taxon>
        <taxon>Pseudomonadaceae</taxon>
        <taxon>Pseudomonas</taxon>
    </lineage>
</organism>
<evidence type="ECO:0000313" key="1">
    <source>
        <dbReference type="EMBL" id="AFK72372.1"/>
    </source>
</evidence>
<protein>
    <submittedName>
        <fullName evidence="1">Regulator protein</fullName>
    </submittedName>
</protein>
<name>I3V3Q1_PSEPU</name>
<dbReference type="EMBL" id="CP003588">
    <property type="protein sequence ID" value="AFK72372.1"/>
    <property type="molecule type" value="Genomic_DNA"/>
</dbReference>
<sequence>MVAQSLRNSQLIYNINSGLIKEIVMLRPEDFPNAIAFAFEAVGGIGAAAKVCGRSYQALNKWRLAGSLPRTDYTGETNYAECLAIAAEQKGNPFDASWLLEVAAPQKQRPI</sequence>